<dbReference type="OrthoDB" id="3546279at2759"/>
<evidence type="ECO:0000313" key="3">
    <source>
        <dbReference type="Proteomes" id="UP000701801"/>
    </source>
</evidence>
<keyword evidence="1" id="KW-0812">Transmembrane</keyword>
<dbReference type="Proteomes" id="UP000701801">
    <property type="component" value="Unassembled WGS sequence"/>
</dbReference>
<organism evidence="2 3">
    <name type="scientific">Hymenoscyphus albidus</name>
    <dbReference type="NCBI Taxonomy" id="595503"/>
    <lineage>
        <taxon>Eukaryota</taxon>
        <taxon>Fungi</taxon>
        <taxon>Dikarya</taxon>
        <taxon>Ascomycota</taxon>
        <taxon>Pezizomycotina</taxon>
        <taxon>Leotiomycetes</taxon>
        <taxon>Helotiales</taxon>
        <taxon>Helotiaceae</taxon>
        <taxon>Hymenoscyphus</taxon>
    </lineage>
</organism>
<keyword evidence="3" id="KW-1185">Reference proteome</keyword>
<gene>
    <name evidence="2" type="ORF">HYALB_00012457</name>
</gene>
<evidence type="ECO:0000256" key="1">
    <source>
        <dbReference type="SAM" id="Phobius"/>
    </source>
</evidence>
<dbReference type="EMBL" id="CAJVRM010000310">
    <property type="protein sequence ID" value="CAG8979423.1"/>
    <property type="molecule type" value="Genomic_DNA"/>
</dbReference>
<dbReference type="AlphaFoldDB" id="A0A9N9PYG1"/>
<accession>A0A9N9PYG1</accession>
<proteinExistence type="predicted"/>
<name>A0A9N9PYG1_9HELO</name>
<protein>
    <submittedName>
        <fullName evidence="2">Uncharacterized protein</fullName>
    </submittedName>
</protein>
<comment type="caution">
    <text evidence="2">The sequence shown here is derived from an EMBL/GenBank/DDBJ whole genome shotgun (WGS) entry which is preliminary data.</text>
</comment>
<keyword evidence="1" id="KW-0472">Membrane</keyword>
<sequence>MSDKFFQLVKRKSPIALVVTGYLLAVISNAPKPWVWFVADWPFRAIRAIAEMVDDAGQGALMT</sequence>
<keyword evidence="1" id="KW-1133">Transmembrane helix</keyword>
<reference evidence="2" key="1">
    <citation type="submission" date="2021-07" db="EMBL/GenBank/DDBJ databases">
        <authorList>
            <person name="Durling M."/>
        </authorList>
    </citation>
    <scope>NUCLEOTIDE SEQUENCE</scope>
</reference>
<evidence type="ECO:0000313" key="2">
    <source>
        <dbReference type="EMBL" id="CAG8979423.1"/>
    </source>
</evidence>
<feature type="transmembrane region" description="Helical" evidence="1">
    <location>
        <begin position="12"/>
        <end position="30"/>
    </location>
</feature>